<keyword evidence="2" id="KW-1185">Reference proteome</keyword>
<comment type="caution">
    <text evidence="1">The sequence shown here is derived from an EMBL/GenBank/DDBJ whole genome shotgun (WGS) entry which is preliminary data.</text>
</comment>
<name>G6XMF1_9PROT</name>
<evidence type="ECO:0000313" key="1">
    <source>
        <dbReference type="EMBL" id="EHH67049.1"/>
    </source>
</evidence>
<reference evidence="1 2" key="1">
    <citation type="submission" date="2011-10" db="EMBL/GenBank/DDBJ databases">
        <title>Genome sequence of Gluconobacter morbifer G707, isolated from Drosophila gut.</title>
        <authorList>
            <person name="Lee W.-J."/>
            <person name="Kim E.-K."/>
        </authorList>
    </citation>
    <scope>NUCLEOTIDE SEQUENCE [LARGE SCALE GENOMIC DNA]</scope>
    <source>
        <strain evidence="1 2">G707</strain>
    </source>
</reference>
<proteinExistence type="predicted"/>
<dbReference type="AlphaFoldDB" id="G6XMF1"/>
<accession>G6XMF1</accession>
<protein>
    <submittedName>
        <fullName evidence="1">Uncharacterized protein</fullName>
    </submittedName>
</protein>
<dbReference type="PATRIC" id="fig|1088869.3.peg.2662"/>
<dbReference type="EMBL" id="AGQV01000013">
    <property type="protein sequence ID" value="EHH67049.1"/>
    <property type="molecule type" value="Genomic_DNA"/>
</dbReference>
<sequence>MSSASSDPGNAVFHIRRLSGMPAERSAAVQIMKDRHV</sequence>
<evidence type="ECO:0000313" key="2">
    <source>
        <dbReference type="Proteomes" id="UP000004949"/>
    </source>
</evidence>
<organism evidence="1 2">
    <name type="scientific">Gluconobacter morbifer G707</name>
    <dbReference type="NCBI Taxonomy" id="1088869"/>
    <lineage>
        <taxon>Bacteria</taxon>
        <taxon>Pseudomonadati</taxon>
        <taxon>Pseudomonadota</taxon>
        <taxon>Alphaproteobacteria</taxon>
        <taxon>Acetobacterales</taxon>
        <taxon>Acetobacteraceae</taxon>
        <taxon>Gluconobacter</taxon>
    </lineage>
</organism>
<gene>
    <name evidence="1" type="ORF">GMO_26690</name>
</gene>
<dbReference type="Proteomes" id="UP000004949">
    <property type="component" value="Unassembled WGS sequence"/>
</dbReference>